<accession>A0A0P9CSN5</accession>
<reference evidence="2 3" key="1">
    <citation type="submission" date="2015-09" db="EMBL/GenBank/DDBJ databases">
        <title>Draft genome sequence of Kouleothrix aurantiaca JCM 19913.</title>
        <authorList>
            <person name="Hemp J."/>
        </authorList>
    </citation>
    <scope>NUCLEOTIDE SEQUENCE [LARGE SCALE GENOMIC DNA]</scope>
    <source>
        <strain evidence="2 3">COM-B</strain>
    </source>
</reference>
<organism evidence="2 3">
    <name type="scientific">Kouleothrix aurantiaca</name>
    <dbReference type="NCBI Taxonomy" id="186479"/>
    <lineage>
        <taxon>Bacteria</taxon>
        <taxon>Bacillati</taxon>
        <taxon>Chloroflexota</taxon>
        <taxon>Chloroflexia</taxon>
        <taxon>Chloroflexales</taxon>
        <taxon>Roseiflexineae</taxon>
        <taxon>Roseiflexaceae</taxon>
        <taxon>Kouleothrix</taxon>
    </lineage>
</organism>
<dbReference type="Pfam" id="PF13676">
    <property type="entry name" value="TIR_2"/>
    <property type="match status" value="1"/>
</dbReference>
<dbReference type="InterPro" id="IPR035897">
    <property type="entry name" value="Toll_tir_struct_dom_sf"/>
</dbReference>
<evidence type="ECO:0000259" key="1">
    <source>
        <dbReference type="Pfam" id="PF13676"/>
    </source>
</evidence>
<dbReference type="Gene3D" id="3.40.50.10140">
    <property type="entry name" value="Toll/interleukin-1 receptor homology (TIR) domain"/>
    <property type="match status" value="1"/>
</dbReference>
<dbReference type="AlphaFoldDB" id="A0A0P9CSN5"/>
<dbReference type="GO" id="GO:0007165">
    <property type="term" value="P:signal transduction"/>
    <property type="evidence" value="ECO:0007669"/>
    <property type="project" value="InterPro"/>
</dbReference>
<gene>
    <name evidence="2" type="ORF">SE17_36935</name>
</gene>
<name>A0A0P9CSN5_9CHLR</name>
<dbReference type="Proteomes" id="UP000050509">
    <property type="component" value="Unassembled WGS sequence"/>
</dbReference>
<evidence type="ECO:0000313" key="2">
    <source>
        <dbReference type="EMBL" id="KPV48647.1"/>
    </source>
</evidence>
<dbReference type="EMBL" id="LJCR01002493">
    <property type="protein sequence ID" value="KPV48647.1"/>
    <property type="molecule type" value="Genomic_DNA"/>
</dbReference>
<feature type="domain" description="TIR" evidence="1">
    <location>
        <begin position="226"/>
        <end position="327"/>
    </location>
</feature>
<evidence type="ECO:0000313" key="3">
    <source>
        <dbReference type="Proteomes" id="UP000050509"/>
    </source>
</evidence>
<feature type="non-terminal residue" evidence="2">
    <location>
        <position position="331"/>
    </location>
</feature>
<feature type="non-terminal residue" evidence="2">
    <location>
        <position position="1"/>
    </location>
</feature>
<proteinExistence type="predicted"/>
<dbReference type="InterPro" id="IPR000157">
    <property type="entry name" value="TIR_dom"/>
</dbReference>
<dbReference type="SUPFAM" id="SSF52200">
    <property type="entry name" value="Toll/Interleukin receptor TIR domain"/>
    <property type="match status" value="1"/>
</dbReference>
<keyword evidence="3" id="KW-1185">Reference proteome</keyword>
<sequence>LATLQELVGRSIAWREQTSAGAMLVFPSEMRADLSEYPGSYIREVAFQFEGPVTAIYATLAVQLINSGKFTKEALYKNAAVFCDAAKQVCGFVVEYPDSNDDAVGRLTVFFDPGTPNDTNMVLLRYVNQQLERLALQGSVRRERIYQCRCGYTIPSEAVELRKERRRRTVICPVCEETMPLDDLAEQSAKPDGRIATIEADADAEQQRQKRVLVMAEREQNQEIDVFLCHNAEDRVLVNQLVTRLREQGILPWIDVAGRFAQPIRDGAADLARIAQSVRAVAIVIGAHALGNPPEQEYYQTYINMHRALLQASPNHPRPPLIPVFLPDVPR</sequence>
<protein>
    <recommendedName>
        <fullName evidence="1">TIR domain-containing protein</fullName>
    </recommendedName>
</protein>
<comment type="caution">
    <text evidence="2">The sequence shown here is derived from an EMBL/GenBank/DDBJ whole genome shotgun (WGS) entry which is preliminary data.</text>
</comment>